<reference evidence="1" key="2">
    <citation type="journal article" date="2007" name="Science">
        <title>Draft genome sequence of the sexually transmitted pathogen Trichomonas vaginalis.</title>
        <authorList>
            <person name="Carlton J.M."/>
            <person name="Hirt R.P."/>
            <person name="Silva J.C."/>
            <person name="Delcher A.L."/>
            <person name="Schatz M."/>
            <person name="Zhao Q."/>
            <person name="Wortman J.R."/>
            <person name="Bidwell S.L."/>
            <person name="Alsmark U.C.M."/>
            <person name="Besteiro S."/>
            <person name="Sicheritz-Ponten T."/>
            <person name="Noel C.J."/>
            <person name="Dacks J.B."/>
            <person name="Foster P.G."/>
            <person name="Simillion C."/>
            <person name="Van de Peer Y."/>
            <person name="Miranda-Saavedra D."/>
            <person name="Barton G.J."/>
            <person name="Westrop G.D."/>
            <person name="Mueller S."/>
            <person name="Dessi D."/>
            <person name="Fiori P.L."/>
            <person name="Ren Q."/>
            <person name="Paulsen I."/>
            <person name="Zhang H."/>
            <person name="Bastida-Corcuera F.D."/>
            <person name="Simoes-Barbosa A."/>
            <person name="Brown M.T."/>
            <person name="Hayes R.D."/>
            <person name="Mukherjee M."/>
            <person name="Okumura C.Y."/>
            <person name="Schneider R."/>
            <person name="Smith A.J."/>
            <person name="Vanacova S."/>
            <person name="Villalvazo M."/>
            <person name="Haas B.J."/>
            <person name="Pertea M."/>
            <person name="Feldblyum T.V."/>
            <person name="Utterback T.R."/>
            <person name="Shu C.L."/>
            <person name="Osoegawa K."/>
            <person name="de Jong P.J."/>
            <person name="Hrdy I."/>
            <person name="Horvathova L."/>
            <person name="Zubacova Z."/>
            <person name="Dolezal P."/>
            <person name="Malik S.B."/>
            <person name="Logsdon J.M. Jr."/>
            <person name="Henze K."/>
            <person name="Gupta A."/>
            <person name="Wang C.C."/>
            <person name="Dunne R.L."/>
            <person name="Upcroft J.A."/>
            <person name="Upcroft P."/>
            <person name="White O."/>
            <person name="Salzberg S.L."/>
            <person name="Tang P."/>
            <person name="Chiu C.-H."/>
            <person name="Lee Y.-S."/>
            <person name="Embley T.M."/>
            <person name="Coombs G.H."/>
            <person name="Mottram J.C."/>
            <person name="Tachezy J."/>
            <person name="Fraser-Liggett C.M."/>
            <person name="Johnson P.J."/>
        </authorList>
    </citation>
    <scope>NUCLEOTIDE SEQUENCE [LARGE SCALE GENOMIC DNA]</scope>
    <source>
        <strain evidence="1">G3</strain>
    </source>
</reference>
<dbReference type="KEGG" id="tva:4758736"/>
<evidence type="ECO:0008006" key="3">
    <source>
        <dbReference type="Google" id="ProtNLM"/>
    </source>
</evidence>
<protein>
    <recommendedName>
        <fullName evidence="3">Ig-like domain-containing protein</fullName>
    </recommendedName>
</protein>
<evidence type="ECO:0000313" key="1">
    <source>
        <dbReference type="EMBL" id="EAY00913.1"/>
    </source>
</evidence>
<dbReference type="EMBL" id="DS113585">
    <property type="protein sequence ID" value="EAY00913.1"/>
    <property type="molecule type" value="Genomic_DNA"/>
</dbReference>
<gene>
    <name evidence="1" type="ORF">TVAG_168440</name>
</gene>
<dbReference type="InParanoid" id="A2F2E7"/>
<proteinExistence type="predicted"/>
<dbReference type="AlphaFoldDB" id="A2F2E7"/>
<name>A2F2E7_TRIV3</name>
<dbReference type="VEuPathDB" id="TrichDB:TVAGG3_0252960"/>
<sequence>MKIPINLSDGNHILNIFCEDSFEKRSNILSYSIQFRHNKPELSLLQTQKIFRNIVDKFIFKYQILDNDDNEVVKIFMKFDNNAPFSSDLITVKNAAVSYFKCDFPSSIEIGNHTFYAYATDSFGLNSSTQYFNFSYIYNIPSIEIIHLRKFLLVENSESKVMLNGTISKYGILPELTLEWILDRTKKNDFIKTFRLENSEISNYSQMIVIPTSLDFGYHSISVYGCYKGDYCNNSNEVDFAWFPACLKSIKNNKFILGYSRLHVISLLVRK</sequence>
<dbReference type="VEuPathDB" id="TrichDB:TVAG_168440"/>
<organism evidence="1 2">
    <name type="scientific">Trichomonas vaginalis (strain ATCC PRA-98 / G3)</name>
    <dbReference type="NCBI Taxonomy" id="412133"/>
    <lineage>
        <taxon>Eukaryota</taxon>
        <taxon>Metamonada</taxon>
        <taxon>Parabasalia</taxon>
        <taxon>Trichomonadida</taxon>
        <taxon>Trichomonadidae</taxon>
        <taxon>Trichomonas</taxon>
    </lineage>
</organism>
<evidence type="ECO:0000313" key="2">
    <source>
        <dbReference type="Proteomes" id="UP000001542"/>
    </source>
</evidence>
<reference evidence="1" key="1">
    <citation type="submission" date="2006-10" db="EMBL/GenBank/DDBJ databases">
        <authorList>
            <person name="Amadeo P."/>
            <person name="Zhao Q."/>
            <person name="Wortman J."/>
            <person name="Fraser-Liggett C."/>
            <person name="Carlton J."/>
        </authorList>
    </citation>
    <scope>NUCLEOTIDE SEQUENCE</scope>
    <source>
        <strain evidence="1">G3</strain>
    </source>
</reference>
<dbReference type="Proteomes" id="UP000001542">
    <property type="component" value="Unassembled WGS sequence"/>
</dbReference>
<accession>A2F2E7</accession>
<dbReference type="RefSeq" id="XP_001313842.1">
    <property type="nucleotide sequence ID" value="XM_001313841.1"/>
</dbReference>
<keyword evidence="2" id="KW-1185">Reference proteome</keyword>